<dbReference type="EMBL" id="QWGR01000014">
    <property type="protein sequence ID" value="RIJ46508.1"/>
    <property type="molecule type" value="Genomic_DNA"/>
</dbReference>
<dbReference type="Pfam" id="PF02929">
    <property type="entry name" value="Bgal_small_N"/>
    <property type="match status" value="1"/>
</dbReference>
<dbReference type="InterPro" id="IPR013783">
    <property type="entry name" value="Ig-like_fold"/>
</dbReference>
<organism evidence="14 15">
    <name type="scientific">Maribellus luteus</name>
    <dbReference type="NCBI Taxonomy" id="2305463"/>
    <lineage>
        <taxon>Bacteria</taxon>
        <taxon>Pseudomonadati</taxon>
        <taxon>Bacteroidota</taxon>
        <taxon>Bacteroidia</taxon>
        <taxon>Marinilabiliales</taxon>
        <taxon>Prolixibacteraceae</taxon>
        <taxon>Maribellus</taxon>
    </lineage>
</organism>
<evidence type="ECO:0000256" key="1">
    <source>
        <dbReference type="ARBA" id="ARBA00001412"/>
    </source>
</evidence>
<evidence type="ECO:0000256" key="6">
    <source>
        <dbReference type="ARBA" id="ARBA00012756"/>
    </source>
</evidence>
<evidence type="ECO:0000256" key="4">
    <source>
        <dbReference type="ARBA" id="ARBA00007401"/>
    </source>
</evidence>
<dbReference type="GO" id="GO:0004565">
    <property type="term" value="F:beta-galactosidase activity"/>
    <property type="evidence" value="ECO:0007669"/>
    <property type="project" value="UniProtKB-EC"/>
</dbReference>
<dbReference type="SUPFAM" id="SSF49785">
    <property type="entry name" value="Galactose-binding domain-like"/>
    <property type="match status" value="1"/>
</dbReference>
<evidence type="ECO:0000256" key="12">
    <source>
        <dbReference type="RuleBase" id="RU361154"/>
    </source>
</evidence>
<evidence type="ECO:0000256" key="8">
    <source>
        <dbReference type="ARBA" id="ARBA00022801"/>
    </source>
</evidence>
<dbReference type="InterPro" id="IPR014718">
    <property type="entry name" value="GH-type_carb-bd"/>
</dbReference>
<dbReference type="InterPro" id="IPR006102">
    <property type="entry name" value="Ig-like_GH2"/>
</dbReference>
<evidence type="ECO:0000256" key="5">
    <source>
        <dbReference type="ARBA" id="ARBA00011245"/>
    </source>
</evidence>
<dbReference type="InterPro" id="IPR011013">
    <property type="entry name" value="Gal_mutarotase_sf_dom"/>
</dbReference>
<reference evidence="14 15" key="1">
    <citation type="submission" date="2018-08" db="EMBL/GenBank/DDBJ databases">
        <title>Pallidiluteibacterium maritimus gen. nov., sp. nov., isolated from coastal sediment.</title>
        <authorList>
            <person name="Zhou L.Y."/>
        </authorList>
    </citation>
    <scope>NUCLEOTIDE SEQUENCE [LARGE SCALE GENOMIC DNA]</scope>
    <source>
        <strain evidence="14 15">XSD2</strain>
    </source>
</reference>
<evidence type="ECO:0000256" key="11">
    <source>
        <dbReference type="ARBA" id="ARBA00032230"/>
    </source>
</evidence>
<evidence type="ECO:0000256" key="10">
    <source>
        <dbReference type="ARBA" id="ARBA00023295"/>
    </source>
</evidence>
<dbReference type="PRINTS" id="PR00132">
    <property type="entry name" value="GLHYDRLASE2"/>
</dbReference>
<keyword evidence="8 12" id="KW-0378">Hydrolase</keyword>
<accession>A0A399ST43</accession>
<dbReference type="FunFam" id="3.20.20.80:FF:000018">
    <property type="entry name" value="Beta-galactosidase"/>
    <property type="match status" value="1"/>
</dbReference>
<feature type="domain" description="Beta galactosidase small chain/" evidence="13">
    <location>
        <begin position="759"/>
        <end position="1057"/>
    </location>
</feature>
<dbReference type="PANTHER" id="PTHR46323">
    <property type="entry name" value="BETA-GALACTOSIDASE"/>
    <property type="match status" value="1"/>
</dbReference>
<evidence type="ECO:0000256" key="3">
    <source>
        <dbReference type="ARBA" id="ARBA00001959"/>
    </source>
</evidence>
<dbReference type="Pfam" id="PF02837">
    <property type="entry name" value="Glyco_hydro_2_N"/>
    <property type="match status" value="1"/>
</dbReference>
<dbReference type="GO" id="GO:0005990">
    <property type="term" value="P:lactose catabolic process"/>
    <property type="evidence" value="ECO:0007669"/>
    <property type="project" value="TreeGrafter"/>
</dbReference>
<dbReference type="InterPro" id="IPR036156">
    <property type="entry name" value="Beta-gal/glucu_dom_sf"/>
</dbReference>
<dbReference type="InterPro" id="IPR008979">
    <property type="entry name" value="Galactose-bd-like_sf"/>
</dbReference>
<dbReference type="SUPFAM" id="SSF74650">
    <property type="entry name" value="Galactose mutarotase-like"/>
    <property type="match status" value="1"/>
</dbReference>
<dbReference type="PROSITE" id="PS00608">
    <property type="entry name" value="GLYCOSYL_HYDROL_F2_2"/>
    <property type="match status" value="1"/>
</dbReference>
<dbReference type="InterPro" id="IPR023230">
    <property type="entry name" value="Glyco_hydro_2_CS"/>
</dbReference>
<dbReference type="Pfam" id="PF02836">
    <property type="entry name" value="Glyco_hydro_2_C"/>
    <property type="match status" value="1"/>
</dbReference>
<evidence type="ECO:0000313" key="14">
    <source>
        <dbReference type="EMBL" id="RIJ46508.1"/>
    </source>
</evidence>
<comment type="cofactor">
    <cofactor evidence="2">
        <name>Ca(2+)</name>
        <dbReference type="ChEBI" id="CHEBI:29108"/>
    </cofactor>
</comment>
<dbReference type="OrthoDB" id="9801077at2"/>
<comment type="subunit">
    <text evidence="5">Monomer.</text>
</comment>
<evidence type="ECO:0000256" key="9">
    <source>
        <dbReference type="ARBA" id="ARBA00022837"/>
    </source>
</evidence>
<dbReference type="InterPro" id="IPR004199">
    <property type="entry name" value="B-gal_small/dom_5"/>
</dbReference>
<dbReference type="Pfam" id="PF16353">
    <property type="entry name" value="LacZ_4"/>
    <property type="match status" value="1"/>
</dbReference>
<dbReference type="InterPro" id="IPR032312">
    <property type="entry name" value="LacZ_4"/>
</dbReference>
<dbReference type="Gene3D" id="2.60.120.260">
    <property type="entry name" value="Galactose-binding domain-like"/>
    <property type="match status" value="1"/>
</dbReference>
<dbReference type="GO" id="GO:0009341">
    <property type="term" value="C:beta-galactosidase complex"/>
    <property type="evidence" value="ECO:0007669"/>
    <property type="project" value="InterPro"/>
</dbReference>
<comment type="caution">
    <text evidence="14">The sequence shown here is derived from an EMBL/GenBank/DDBJ whole genome shotgun (WGS) entry which is preliminary data.</text>
</comment>
<proteinExistence type="inferred from homology"/>
<dbReference type="InterPro" id="IPR050347">
    <property type="entry name" value="Bact_Beta-galactosidase"/>
</dbReference>
<dbReference type="SUPFAM" id="SSF49303">
    <property type="entry name" value="beta-Galactosidase/glucuronidase domain"/>
    <property type="match status" value="2"/>
</dbReference>
<dbReference type="SMART" id="SM01038">
    <property type="entry name" value="Bgal_small_N"/>
    <property type="match status" value="1"/>
</dbReference>
<keyword evidence="9" id="KW-0106">Calcium</keyword>
<gene>
    <name evidence="14" type="ORF">D1614_18905</name>
</gene>
<evidence type="ECO:0000313" key="15">
    <source>
        <dbReference type="Proteomes" id="UP000265926"/>
    </source>
</evidence>
<protein>
    <recommendedName>
        <fullName evidence="7 12">Beta-galactosidase</fullName>
        <ecNumber evidence="6 12">3.2.1.23</ecNumber>
    </recommendedName>
    <alternativeName>
        <fullName evidence="11 12">Lactase</fullName>
    </alternativeName>
</protein>
<dbReference type="Gene3D" id="3.20.20.80">
    <property type="entry name" value="Glycosidases"/>
    <property type="match status" value="1"/>
</dbReference>
<dbReference type="EC" id="3.2.1.23" evidence="6 12"/>
<dbReference type="InterPro" id="IPR023232">
    <property type="entry name" value="Glyco_hydro_2_AS"/>
</dbReference>
<comment type="catalytic activity">
    <reaction evidence="1 12">
        <text>Hydrolysis of terminal non-reducing beta-D-galactose residues in beta-D-galactosides.</text>
        <dbReference type="EC" id="3.2.1.23"/>
    </reaction>
</comment>
<evidence type="ECO:0000256" key="7">
    <source>
        <dbReference type="ARBA" id="ARBA00013303"/>
    </source>
</evidence>
<dbReference type="InterPro" id="IPR006101">
    <property type="entry name" value="Glyco_hydro_2"/>
</dbReference>
<keyword evidence="15" id="KW-1185">Reference proteome</keyword>
<dbReference type="InterPro" id="IPR017853">
    <property type="entry name" value="GH"/>
</dbReference>
<comment type="similarity">
    <text evidence="4 12">Belongs to the glycosyl hydrolase 2 family.</text>
</comment>
<dbReference type="GO" id="GO:0030246">
    <property type="term" value="F:carbohydrate binding"/>
    <property type="evidence" value="ECO:0007669"/>
    <property type="project" value="InterPro"/>
</dbReference>
<sequence length="1065" mass="121390">MFFAIVAFGQNKEKNDWENEQVIGINKEPARAHYIPYGNLEQAVADFRLNSSLVLDLNGTWKFNWVKHPDLRPKDFYKNDFDTDYWDDIEVPSNWQMKGYGKPIYTNVNYPFTKNPPFIMVETPANFTKSEMPNPVGSYKREFEVPENWDGKEVFIHFAGVKSAFYIWVNGQKVGYSQGSMTPAEFNITDFVQSGKNSVAVEVYRWSDGSYLEDQDFWRLSGIYRDVYLYATPKIHLWDFSLKSDFNEDLTLADLNINFHFRNFGSSGKTSCDIYLSEYGKEVGEDQPILSLPVGKVSAKKGLNISESVQISNPKLWSAEVPNLYQVVFVLKDESGNTTEVLSTPLGFRKIEIKDQQLWVNGKSVLLKGVNRHEHDPFTGRHVSLESMWRDIELFKQFNVNTVRTAHYPNHPDFYKLCDIHGIYVIDEANIESHGMGYEEESLGHDVSWQKAHVDRVVSMVERDKNHPSVIMWSLGNEAGPGVNFEACAKAIKERDTERIVHYERYNEIADVESIMYPAVELVEEEGAENDPKPFFICEYAHAMGNAVGNLQEYWDAIEKHKRLIGACIWDWVDQGLAKPVPGKEDEYFFAYGGDFGDRPTDWNFCINGLTTPDRQVTAKMEEMKKVYQYVGFEPVDLLSGKVKITNKYQFFNLNEFSLKWELECNGKVIDADEMPSLDLQPGESKEITIPFRTPELLAGAEYFLKISFSTKKDLAWAKHGHVVAWEQFNVPLKTPAEIQVDPMNLPIVNMYENEFEVIVSGKNFGVVFSKKVGTITGLNYYKTEVLKTPKAAIDEQKPETKQIYWAKDEKPGIAGPTLNIFRAPTDNDYVFGTGPGPIWQGKELHNLRTEVVNFEAELTNNTVVVSVEIKSVSKDGYAVLTNTSFTVLGDGTIRVENTINPDKAEWMLAKIGFLMQLPAGFEKVEYFGAGPHENYPDRNRSAAIGKYTTTVDDVFVPYIRTQDCGNRTEVRWAAVTNHSGKGLLISAENNMNFSALHYLPVDLDKANHPHELKKRKATILTIDANHCGLGGGSCGPIPMEQYRLLDDEYQFNYSIKPYYKTFEN</sequence>
<dbReference type="SUPFAM" id="SSF51445">
    <property type="entry name" value="(Trans)glycosidases"/>
    <property type="match status" value="1"/>
</dbReference>
<dbReference type="InterPro" id="IPR006103">
    <property type="entry name" value="Glyco_hydro_2_cat"/>
</dbReference>
<keyword evidence="10 12" id="KW-0326">Glycosidase</keyword>
<dbReference type="Gene3D" id="2.60.40.10">
    <property type="entry name" value="Immunoglobulins"/>
    <property type="match status" value="2"/>
</dbReference>
<dbReference type="PROSITE" id="PS00719">
    <property type="entry name" value="GLYCOSYL_HYDROL_F2_1"/>
    <property type="match status" value="1"/>
</dbReference>
<evidence type="ECO:0000259" key="13">
    <source>
        <dbReference type="SMART" id="SM01038"/>
    </source>
</evidence>
<dbReference type="PANTHER" id="PTHR46323:SF2">
    <property type="entry name" value="BETA-GALACTOSIDASE"/>
    <property type="match status" value="1"/>
</dbReference>
<dbReference type="InterPro" id="IPR006104">
    <property type="entry name" value="Glyco_hydro_2_N"/>
</dbReference>
<dbReference type="Gene3D" id="2.70.98.10">
    <property type="match status" value="1"/>
</dbReference>
<name>A0A399ST43_9BACT</name>
<dbReference type="AlphaFoldDB" id="A0A399ST43"/>
<dbReference type="Proteomes" id="UP000265926">
    <property type="component" value="Unassembled WGS sequence"/>
</dbReference>
<evidence type="ECO:0000256" key="2">
    <source>
        <dbReference type="ARBA" id="ARBA00001913"/>
    </source>
</evidence>
<dbReference type="Pfam" id="PF00703">
    <property type="entry name" value="Glyco_hydro_2"/>
    <property type="match status" value="1"/>
</dbReference>
<comment type="cofactor">
    <cofactor evidence="3">
        <name>Na(+)</name>
        <dbReference type="ChEBI" id="CHEBI:29101"/>
    </cofactor>
</comment>